<keyword evidence="2" id="KW-1185">Reference proteome</keyword>
<protein>
    <submittedName>
        <fullName evidence="1">Uncharacterized protein</fullName>
    </submittedName>
</protein>
<dbReference type="Proteomes" id="UP000284706">
    <property type="component" value="Unassembled WGS sequence"/>
</dbReference>
<accession>A0A409W5C7</accession>
<comment type="caution">
    <text evidence="1">The sequence shown here is derived from an EMBL/GenBank/DDBJ whole genome shotgun (WGS) entry which is preliminary data.</text>
</comment>
<dbReference type="EMBL" id="NHYE01005389">
    <property type="protein sequence ID" value="PPQ73706.1"/>
    <property type="molecule type" value="Genomic_DNA"/>
</dbReference>
<gene>
    <name evidence="1" type="ORF">CVT26_010861</name>
</gene>
<name>A0A409W5C7_9AGAR</name>
<dbReference type="AlphaFoldDB" id="A0A409W5C7"/>
<sequence length="115" mass="13080">MQSFERSMEFNREFGASGRRHSWEYLMNYLSTYEHHPPARLEVGVEDTLPKFPLGGFLATCLGSEVFYACSYAMQVIVWKDLHTYVTGAAGWKPSLQSAPLLEAPRHRHPSMPSS</sequence>
<proteinExistence type="predicted"/>
<organism evidence="1 2">
    <name type="scientific">Gymnopilus dilepis</name>
    <dbReference type="NCBI Taxonomy" id="231916"/>
    <lineage>
        <taxon>Eukaryota</taxon>
        <taxon>Fungi</taxon>
        <taxon>Dikarya</taxon>
        <taxon>Basidiomycota</taxon>
        <taxon>Agaricomycotina</taxon>
        <taxon>Agaricomycetes</taxon>
        <taxon>Agaricomycetidae</taxon>
        <taxon>Agaricales</taxon>
        <taxon>Agaricineae</taxon>
        <taxon>Hymenogastraceae</taxon>
        <taxon>Gymnopilus</taxon>
    </lineage>
</organism>
<evidence type="ECO:0000313" key="1">
    <source>
        <dbReference type="EMBL" id="PPQ73706.1"/>
    </source>
</evidence>
<evidence type="ECO:0000313" key="2">
    <source>
        <dbReference type="Proteomes" id="UP000284706"/>
    </source>
</evidence>
<reference evidence="1 2" key="1">
    <citation type="journal article" date="2018" name="Evol. Lett.">
        <title>Horizontal gene cluster transfer increased hallucinogenic mushroom diversity.</title>
        <authorList>
            <person name="Reynolds H.T."/>
            <person name="Vijayakumar V."/>
            <person name="Gluck-Thaler E."/>
            <person name="Korotkin H.B."/>
            <person name="Matheny P.B."/>
            <person name="Slot J.C."/>
        </authorList>
    </citation>
    <scope>NUCLEOTIDE SEQUENCE [LARGE SCALE GENOMIC DNA]</scope>
    <source>
        <strain evidence="1 2">SRW20</strain>
    </source>
</reference>
<dbReference type="InParanoid" id="A0A409W5C7"/>